<reference evidence="1" key="1">
    <citation type="submission" date="2021-11" db="EMBL/GenBank/DDBJ databases">
        <title>Genome resources and taxonomic validation of 89 Xanthomonas strains.</title>
        <authorList>
            <person name="Tambong J.T."/>
        </authorList>
    </citation>
    <scope>NUCLEOTIDE SEQUENCE</scope>
    <source>
        <strain evidence="1">Bv 5-4A</strain>
    </source>
</reference>
<gene>
    <name evidence="1" type="ORF">LN473_21760</name>
</gene>
<dbReference type="RefSeq" id="WP_126936593.1">
    <property type="nucleotide sequence ID" value="NZ_CP018470.1"/>
</dbReference>
<organism evidence="1 2">
    <name type="scientific">Xanthomonas vesicatoria</name>
    <dbReference type="NCBI Taxonomy" id="56460"/>
    <lineage>
        <taxon>Bacteria</taxon>
        <taxon>Pseudomonadati</taxon>
        <taxon>Pseudomonadota</taxon>
        <taxon>Gammaproteobacteria</taxon>
        <taxon>Lysobacterales</taxon>
        <taxon>Lysobacteraceae</taxon>
        <taxon>Xanthomonas</taxon>
    </lineage>
</organism>
<keyword evidence="2" id="KW-1185">Reference proteome</keyword>
<accession>A0ABS8LFL8</accession>
<comment type="caution">
    <text evidence="1">The sequence shown here is derived from an EMBL/GenBank/DDBJ whole genome shotgun (WGS) entry which is preliminary data.</text>
</comment>
<sequence>MTTYKTLGVMLGSSRIVPAAFMQMDLRDSHWRCTDSWERYIFLAACKYQATKPKAGGDTSDHQRLGTHLA</sequence>
<name>A0ABS8LFL8_9XANT</name>
<proteinExistence type="predicted"/>
<evidence type="ECO:0000313" key="2">
    <source>
        <dbReference type="Proteomes" id="UP001430544"/>
    </source>
</evidence>
<evidence type="ECO:0000313" key="1">
    <source>
        <dbReference type="EMBL" id="MCC8624551.1"/>
    </source>
</evidence>
<dbReference type="GeneID" id="46984354"/>
<protein>
    <submittedName>
        <fullName evidence="1">Uncharacterized protein</fullName>
    </submittedName>
</protein>
<dbReference type="EMBL" id="JAJIUN010000097">
    <property type="protein sequence ID" value="MCC8624551.1"/>
    <property type="molecule type" value="Genomic_DNA"/>
</dbReference>
<dbReference type="Proteomes" id="UP001430544">
    <property type="component" value="Unassembled WGS sequence"/>
</dbReference>